<keyword evidence="5" id="KW-0675">Receptor</keyword>
<dbReference type="STRING" id="714943.Mucpa_1468"/>
<evidence type="ECO:0000256" key="2">
    <source>
        <dbReference type="ARBA" id="ARBA00023136"/>
    </source>
</evidence>
<dbReference type="RefSeq" id="WP_008505448.1">
    <property type="nucleotide sequence ID" value="NZ_CM001403.1"/>
</dbReference>
<dbReference type="OrthoDB" id="1264254at2"/>
<keyword evidence="4" id="KW-0732">Signal</keyword>
<name>H1XZD8_9SPHI</name>
<dbReference type="EMBL" id="CM001403">
    <property type="protein sequence ID" value="EHQ25626.1"/>
    <property type="molecule type" value="Genomic_DNA"/>
</dbReference>
<dbReference type="Proteomes" id="UP000002774">
    <property type="component" value="Chromosome"/>
</dbReference>
<sequence>MKLTSINSFITVTALFCFTYANAQQKPSTKKVTKTSTKPAATKKTAVNAKKVAGLAKSLTDTVKKGGANTNNLPKDNSNLSEEIVVTTAYKPVLADAVKIRRNPNLENTEPFKAPLSYNALDKTLRQDDEIRELPAMTIPRETDPDVQNSYVKIGLGSLKTTYGEVYIDNGRDEALQVGGYLKHILQNGNLYQQKAGRDEAGIFGKTIGGESTLSGRINYGYRSNYFYGFDQFNPPTILNVDKQHFSTLSGEAELAKNYKDEEEQFIYSTKVSGYTFSNAFSAKENNVVLSGYINQTVNQFYAGISGKIDFTTVKDVAYSFNNNIISANPYLKFQGEKYKIDAGVNIVNEFGASTRFHLFPAARLEFQVIPKYVRLFAEARGDVNKSSIRDFSETNPFLGQNINIQNSIDQLDLSVGLKGMLAPGFGFKASIYRNSVKNMPLFVSDFDFTKGNNRFAVIYDGGSARINGFNGELDYKPADELDIFGRIELKDYQLATEAQAWNLPKFTLTAGTTIHISDLISVNGSLVFRGNTQDRVSSTQIVNIKSFADISGGIEYKATKRLSVFGQVNNLLGNSYQTWLYYPNYGFNIFGGVGYKF</sequence>
<keyword evidence="6" id="KW-1185">Reference proteome</keyword>
<protein>
    <submittedName>
        <fullName evidence="5">TonB-dependent receptor</fullName>
    </submittedName>
</protein>
<gene>
    <name evidence="5" type="ORF">Mucpa_1468</name>
</gene>
<feature type="signal peptide" evidence="4">
    <location>
        <begin position="1"/>
        <end position="23"/>
    </location>
</feature>
<accession>H1XZD8</accession>
<feature type="chain" id="PRO_5003558083" evidence="4">
    <location>
        <begin position="24"/>
        <end position="598"/>
    </location>
</feature>
<evidence type="ECO:0000256" key="4">
    <source>
        <dbReference type="SAM" id="SignalP"/>
    </source>
</evidence>
<dbReference type="InterPro" id="IPR036942">
    <property type="entry name" value="Beta-barrel_TonB_sf"/>
</dbReference>
<comment type="subcellular location">
    <subcellularLocation>
        <location evidence="1">Cell outer membrane</location>
    </subcellularLocation>
</comment>
<dbReference type="eggNOG" id="COG4771">
    <property type="taxonomic scope" value="Bacteria"/>
</dbReference>
<evidence type="ECO:0000313" key="5">
    <source>
        <dbReference type="EMBL" id="EHQ25626.1"/>
    </source>
</evidence>
<dbReference type="AlphaFoldDB" id="H1XZD8"/>
<dbReference type="SUPFAM" id="SSF56935">
    <property type="entry name" value="Porins"/>
    <property type="match status" value="1"/>
</dbReference>
<evidence type="ECO:0000256" key="1">
    <source>
        <dbReference type="ARBA" id="ARBA00004442"/>
    </source>
</evidence>
<dbReference type="GO" id="GO:0009279">
    <property type="term" value="C:cell outer membrane"/>
    <property type="evidence" value="ECO:0007669"/>
    <property type="project" value="UniProtKB-SubCell"/>
</dbReference>
<keyword evidence="2" id="KW-0472">Membrane</keyword>
<reference evidence="5" key="1">
    <citation type="submission" date="2011-09" db="EMBL/GenBank/DDBJ databases">
        <title>The permanent draft genome of Mucilaginibacter paludis DSM 18603.</title>
        <authorList>
            <consortium name="US DOE Joint Genome Institute (JGI-PGF)"/>
            <person name="Lucas S."/>
            <person name="Han J."/>
            <person name="Lapidus A."/>
            <person name="Bruce D."/>
            <person name="Goodwin L."/>
            <person name="Pitluck S."/>
            <person name="Peters L."/>
            <person name="Kyrpides N."/>
            <person name="Mavromatis K."/>
            <person name="Ivanova N."/>
            <person name="Mikhailova N."/>
            <person name="Held B."/>
            <person name="Detter J.C."/>
            <person name="Tapia R."/>
            <person name="Han C."/>
            <person name="Land M."/>
            <person name="Hauser L."/>
            <person name="Markowitz V."/>
            <person name="Cheng J.-F."/>
            <person name="Hugenholtz P."/>
            <person name="Woyke T."/>
            <person name="Wu D."/>
            <person name="Tindall B."/>
            <person name="Brambilla E."/>
            <person name="Klenk H.-P."/>
            <person name="Eisen J.A."/>
        </authorList>
    </citation>
    <scope>NUCLEOTIDE SEQUENCE [LARGE SCALE GENOMIC DNA]</scope>
    <source>
        <strain evidence="5">DSM 18603</strain>
    </source>
</reference>
<keyword evidence="3" id="KW-0998">Cell outer membrane</keyword>
<evidence type="ECO:0000256" key="3">
    <source>
        <dbReference type="ARBA" id="ARBA00023237"/>
    </source>
</evidence>
<organism evidence="5 6">
    <name type="scientific">Mucilaginibacter paludis DSM 18603</name>
    <dbReference type="NCBI Taxonomy" id="714943"/>
    <lineage>
        <taxon>Bacteria</taxon>
        <taxon>Pseudomonadati</taxon>
        <taxon>Bacteroidota</taxon>
        <taxon>Sphingobacteriia</taxon>
        <taxon>Sphingobacteriales</taxon>
        <taxon>Sphingobacteriaceae</taxon>
        <taxon>Mucilaginibacter</taxon>
    </lineage>
</organism>
<evidence type="ECO:0000313" key="6">
    <source>
        <dbReference type="Proteomes" id="UP000002774"/>
    </source>
</evidence>
<proteinExistence type="predicted"/>
<dbReference type="HOGENOM" id="CLU_032797_0_0_10"/>
<dbReference type="Gene3D" id="2.40.170.20">
    <property type="entry name" value="TonB-dependent receptor, beta-barrel domain"/>
    <property type="match status" value="1"/>
</dbReference>